<name>A0A8X7VBF6_BRACI</name>
<feature type="domain" description="Replication factor A C-terminal" evidence="2">
    <location>
        <begin position="374"/>
        <end position="467"/>
    </location>
</feature>
<evidence type="ECO:0000313" key="3">
    <source>
        <dbReference type="EMBL" id="KAG2308225.1"/>
    </source>
</evidence>
<keyword evidence="4" id="KW-1185">Reference proteome</keyword>
<feature type="region of interest" description="Disordered" evidence="1">
    <location>
        <begin position="516"/>
        <end position="563"/>
    </location>
</feature>
<dbReference type="PANTHER" id="PTHR47165:SF4">
    <property type="entry name" value="OS03G0429900 PROTEIN"/>
    <property type="match status" value="1"/>
</dbReference>
<feature type="compositionally biased region" description="Basic and acidic residues" evidence="1">
    <location>
        <begin position="799"/>
        <end position="815"/>
    </location>
</feature>
<feature type="region of interest" description="Disordered" evidence="1">
    <location>
        <begin position="1"/>
        <end position="29"/>
    </location>
</feature>
<evidence type="ECO:0000313" key="4">
    <source>
        <dbReference type="Proteomes" id="UP000886595"/>
    </source>
</evidence>
<evidence type="ECO:0000259" key="2">
    <source>
        <dbReference type="Pfam" id="PF08646"/>
    </source>
</evidence>
<reference evidence="3 4" key="1">
    <citation type="submission" date="2020-02" db="EMBL/GenBank/DDBJ databases">
        <authorList>
            <person name="Ma Q."/>
            <person name="Huang Y."/>
            <person name="Song X."/>
            <person name="Pei D."/>
        </authorList>
    </citation>
    <scope>NUCLEOTIDE SEQUENCE [LARGE SCALE GENOMIC DNA]</scope>
    <source>
        <strain evidence="3">Sxm20200214</strain>
        <tissue evidence="3">Leaf</tissue>
    </source>
</reference>
<dbReference type="SUPFAM" id="SSF50249">
    <property type="entry name" value="Nucleic acid-binding proteins"/>
    <property type="match status" value="1"/>
</dbReference>
<organism evidence="3 4">
    <name type="scientific">Brassica carinata</name>
    <name type="common">Ethiopian mustard</name>
    <name type="synonym">Abyssinian cabbage</name>
    <dbReference type="NCBI Taxonomy" id="52824"/>
    <lineage>
        <taxon>Eukaryota</taxon>
        <taxon>Viridiplantae</taxon>
        <taxon>Streptophyta</taxon>
        <taxon>Embryophyta</taxon>
        <taxon>Tracheophyta</taxon>
        <taxon>Spermatophyta</taxon>
        <taxon>Magnoliopsida</taxon>
        <taxon>eudicotyledons</taxon>
        <taxon>Gunneridae</taxon>
        <taxon>Pentapetalae</taxon>
        <taxon>rosids</taxon>
        <taxon>malvids</taxon>
        <taxon>Brassicales</taxon>
        <taxon>Brassicaceae</taxon>
        <taxon>Brassiceae</taxon>
        <taxon>Brassica</taxon>
    </lineage>
</organism>
<feature type="compositionally biased region" description="Polar residues" evidence="1">
    <location>
        <begin position="1"/>
        <end position="14"/>
    </location>
</feature>
<dbReference type="InterPro" id="IPR012340">
    <property type="entry name" value="NA-bd_OB-fold"/>
</dbReference>
<protein>
    <recommendedName>
        <fullName evidence="2">Replication factor A C-terminal domain-containing protein</fullName>
    </recommendedName>
</protein>
<dbReference type="CDD" id="cd04480">
    <property type="entry name" value="RPA1_DBD_A_like"/>
    <property type="match status" value="1"/>
</dbReference>
<dbReference type="Proteomes" id="UP000886595">
    <property type="component" value="Unassembled WGS sequence"/>
</dbReference>
<comment type="caution">
    <text evidence="3">The sequence shown here is derived from an EMBL/GenBank/DDBJ whole genome shotgun (WGS) entry which is preliminary data.</text>
</comment>
<sequence>MKLSGVSDSVNTNGEVADPSAPAKPVCQIGVSSGDVSSGKLGNGTGASSGPVSPVVQTGVSSGMRTGVRGKASVSYAAKGKAIASGNNVVKEITFKDVTFGTHEGEVRFRLIHFWEAWNLRTKTLIGLEMLLVDREGMVIQGFIPQGRIEVYLRHLKAGALYRLNSFFGSKSKPIYRVADPEVTICFSWNSVLSLIEESSVRFPDDRYRVHGYEEFDAACDLRGQLYDYVGHIKLLNGQVPSDGLRLDESEIAASRRVDLHVQTHDQPVLKVCLWDKAASEFCEKFNASEGTARVILVTTLNPKRFGVLTLSSMAPSRVFLDNDVEETRVYLSWLNSNLDVASRVNAEVITKPEPATLGELFSYMKKATAKVAWFECTATIDAVVHGSEWYYIGCAVCHTKATRGPTTLMCKKCGKAEIVGVAHYLSKLSVYDHNDQGVFVLLGDAGEELTGKKAGELVEGYYQANEGLEGDHMVPVPQAMIDTIGQTRKFVVKVSKHNLEAKTQTLTVTKVLPIETPEPRASLGEEVDEEPDGGSETRGEEAVKRGTDDHHPNRMEFPHLPSPAQNSVTFPMIPNYQQIHQLEEGISVRPIMVCVRNIWDIKIRRPGNTQSGTGFICYDHRGQLLEGRFFSNNQTSEPVILVEGDEYEFSGFSVLPNFHERKLTQLSYFIQIDQTTTILNVTYIGSIFPAYSFSPQNYKCLLRSATTASYLPDVVGQIRLLQDIKPHKPESNTKVTIGLLLNKSKMVRLTLWDKSAVEFSTLHCKLDRRFKIVIITSIIPRLCRGTLELNSSPAQLSTRRDNRTHQELQREDRGTSTVVRSSKRHTGFCSHSHSNRYSDYLFFKAVGHHIIFLNGTQYLFHIFKHLIQNRNMTQPFWTISDKAEPTSLSPKRTVTMKIKRPGTQQTKIILSVALKTMSNGHLTHDTARAMEHKLGYHEIDFDSVMKIIEETTDHVAHTIPRLADSTVTDLDIIVKIVDHNPHALRRIDLDVYMVKLLKTKENPSASNTLENAQFAARNLAPWNDQLFKL</sequence>
<feature type="region of interest" description="Disordered" evidence="1">
    <location>
        <begin position="794"/>
        <end position="820"/>
    </location>
</feature>
<feature type="compositionally biased region" description="Basic and acidic residues" evidence="1">
    <location>
        <begin position="536"/>
        <end position="558"/>
    </location>
</feature>
<gene>
    <name evidence="3" type="ORF">Bca52824_027973</name>
</gene>
<dbReference type="EMBL" id="JAAMPC010000006">
    <property type="protein sequence ID" value="KAG2308225.1"/>
    <property type="molecule type" value="Genomic_DNA"/>
</dbReference>
<proteinExistence type="predicted"/>
<dbReference type="AlphaFoldDB" id="A0A8X7VBF6"/>
<dbReference type="InterPro" id="IPR013955">
    <property type="entry name" value="Rep_factor-A_C"/>
</dbReference>
<dbReference type="Pfam" id="PF08646">
    <property type="entry name" value="Rep_fac-A_C"/>
    <property type="match status" value="1"/>
</dbReference>
<evidence type="ECO:0000256" key="1">
    <source>
        <dbReference type="SAM" id="MobiDB-lite"/>
    </source>
</evidence>
<dbReference type="PANTHER" id="PTHR47165">
    <property type="entry name" value="OS03G0429900 PROTEIN"/>
    <property type="match status" value="1"/>
</dbReference>
<accession>A0A8X7VBF6</accession>
<dbReference type="Gene3D" id="2.40.50.140">
    <property type="entry name" value="Nucleic acid-binding proteins"/>
    <property type="match status" value="3"/>
</dbReference>